<dbReference type="InterPro" id="IPR004358">
    <property type="entry name" value="Sig_transdc_His_kin-like_C"/>
</dbReference>
<dbReference type="Gene3D" id="3.30.565.10">
    <property type="entry name" value="Histidine kinase-like ATPase, C-terminal domain"/>
    <property type="match status" value="1"/>
</dbReference>
<dbReference type="InterPro" id="IPR003594">
    <property type="entry name" value="HATPase_dom"/>
</dbReference>
<name>A0A0L6JIV0_9FIRM</name>
<dbReference type="InterPro" id="IPR050736">
    <property type="entry name" value="Sensor_HK_Regulatory"/>
</dbReference>
<dbReference type="Pfam" id="PF02518">
    <property type="entry name" value="HATPase_c"/>
    <property type="match status" value="1"/>
</dbReference>
<evidence type="ECO:0000256" key="6">
    <source>
        <dbReference type="SAM" id="Phobius"/>
    </source>
</evidence>
<dbReference type="SMART" id="SM00387">
    <property type="entry name" value="HATPase_c"/>
    <property type="match status" value="1"/>
</dbReference>
<dbReference type="EMBL" id="LGTC01000001">
    <property type="protein sequence ID" value="KNY25377.1"/>
    <property type="molecule type" value="Genomic_DNA"/>
</dbReference>
<feature type="transmembrane region" description="Helical" evidence="6">
    <location>
        <begin position="200"/>
        <end position="222"/>
    </location>
</feature>
<dbReference type="Proteomes" id="UP000036923">
    <property type="component" value="Unassembled WGS sequence"/>
</dbReference>
<dbReference type="eggNOG" id="COG4191">
    <property type="taxonomic scope" value="Bacteria"/>
</dbReference>
<dbReference type="OrthoDB" id="9797586at2"/>
<feature type="transmembrane region" description="Helical" evidence="6">
    <location>
        <begin position="107"/>
        <end position="124"/>
    </location>
</feature>
<dbReference type="PANTHER" id="PTHR43711">
    <property type="entry name" value="TWO-COMPONENT HISTIDINE KINASE"/>
    <property type="match status" value="1"/>
</dbReference>
<dbReference type="RefSeq" id="WP_036945856.1">
    <property type="nucleotide sequence ID" value="NZ_JQKC01000084.1"/>
</dbReference>
<dbReference type="AlphaFoldDB" id="A0A0L6JIV0"/>
<keyword evidence="6" id="KW-1133">Transmembrane helix</keyword>
<feature type="transmembrane region" description="Helical" evidence="6">
    <location>
        <begin position="26"/>
        <end position="46"/>
    </location>
</feature>
<keyword evidence="8" id="KW-0547">Nucleotide-binding</keyword>
<reference evidence="9" key="1">
    <citation type="submission" date="2015-07" db="EMBL/GenBank/DDBJ databases">
        <title>Near-Complete Genome Sequence of the Cellulolytic Bacterium Bacteroides (Pseudobacteroides) cellulosolvens ATCC 35603.</title>
        <authorList>
            <person name="Dassa B."/>
            <person name="Utturkar S.M."/>
            <person name="Klingeman D.M."/>
            <person name="Hurt R.A."/>
            <person name="Keller M."/>
            <person name="Xu J."/>
            <person name="Reddy Y.H.K."/>
            <person name="Borovok I."/>
            <person name="Grinberg I.R."/>
            <person name="Lamed R."/>
            <person name="Zhivin O."/>
            <person name="Bayer E.A."/>
            <person name="Brown S.D."/>
        </authorList>
    </citation>
    <scope>NUCLEOTIDE SEQUENCE [LARGE SCALE GENOMIC DNA]</scope>
    <source>
        <strain evidence="9">DSM 2933</strain>
    </source>
</reference>
<dbReference type="CDD" id="cd00075">
    <property type="entry name" value="HATPase"/>
    <property type="match status" value="1"/>
</dbReference>
<sequence length="480" mass="54959">MGMLVASVLLLVEAVLVFISTTKKIINLIMALAVFIASAGCFASYLEFGVLPSLRVQSYVDSLFILSMECFISFLLSLSHYVPYSILLMFSIYFSGYMENKKRWQHALYIFLISIPTLVCFIIFPVGRRFNPDFRFLSIWSGIYIIISLFILLSTYKRALTGTEKNNRFFVIMVILPTEIAHYLIVIVTQAFGNNIIWKYSYIIVAVFFVLYMIFIIRYGIFGLKIKFEKVRFDATIKTINSSTVIFNHAVKNEVSKISLCNNTIKELQKSIESKDIKDKIVLSTEIIEDSLNHMLNLVERIKDNSKPIVLDESEFSLKELIENTVKNHKKLMSGSNIIIRNDIERDYLIKADYTHLRECLGNIINNSIEALESSGEICIYLVKHRNLLELMVQDNGPGILAENLPNLYDPFYTTRKNNANFGLGLFYCYNVMRKHEGNIEVSSIKGTGTMVSLIFPEKRIVSKIRTDSGMKVSFNNSLN</sequence>
<gene>
    <name evidence="8" type="ORF">Bccel_0637</name>
</gene>
<dbReference type="GO" id="GO:0005524">
    <property type="term" value="F:ATP binding"/>
    <property type="evidence" value="ECO:0007669"/>
    <property type="project" value="UniProtKB-KW"/>
</dbReference>
<dbReference type="SUPFAM" id="SSF55874">
    <property type="entry name" value="ATPase domain of HSP90 chaperone/DNA topoisomerase II/histidine kinase"/>
    <property type="match status" value="1"/>
</dbReference>
<protein>
    <recommendedName>
        <fullName evidence="2">histidine kinase</fullName>
        <ecNumber evidence="2">2.7.13.3</ecNumber>
    </recommendedName>
</protein>
<evidence type="ECO:0000259" key="7">
    <source>
        <dbReference type="PROSITE" id="PS50109"/>
    </source>
</evidence>
<keyword evidence="6" id="KW-0812">Transmembrane</keyword>
<keyword evidence="5" id="KW-0902">Two-component regulatory system</keyword>
<proteinExistence type="predicted"/>
<keyword evidence="8" id="KW-0067">ATP-binding</keyword>
<evidence type="ECO:0000256" key="3">
    <source>
        <dbReference type="ARBA" id="ARBA00022679"/>
    </source>
</evidence>
<keyword evidence="3" id="KW-0808">Transferase</keyword>
<accession>A0A0L6JIV0</accession>
<keyword evidence="4" id="KW-0418">Kinase</keyword>
<feature type="domain" description="Histidine kinase" evidence="7">
    <location>
        <begin position="246"/>
        <end position="460"/>
    </location>
</feature>
<dbReference type="GO" id="GO:0004673">
    <property type="term" value="F:protein histidine kinase activity"/>
    <property type="evidence" value="ECO:0007669"/>
    <property type="project" value="UniProtKB-EC"/>
</dbReference>
<feature type="transmembrane region" description="Helical" evidence="6">
    <location>
        <begin position="81"/>
        <end position="98"/>
    </location>
</feature>
<dbReference type="InterPro" id="IPR036890">
    <property type="entry name" value="HATPase_C_sf"/>
</dbReference>
<evidence type="ECO:0000313" key="9">
    <source>
        <dbReference type="Proteomes" id="UP000036923"/>
    </source>
</evidence>
<feature type="transmembrane region" description="Helical" evidence="6">
    <location>
        <begin position="168"/>
        <end position="188"/>
    </location>
</feature>
<comment type="catalytic activity">
    <reaction evidence="1">
        <text>ATP + protein L-histidine = ADP + protein N-phospho-L-histidine.</text>
        <dbReference type="EC" id="2.7.13.3"/>
    </reaction>
</comment>
<organism evidence="8 9">
    <name type="scientific">Pseudobacteroides cellulosolvens ATCC 35603 = DSM 2933</name>
    <dbReference type="NCBI Taxonomy" id="398512"/>
    <lineage>
        <taxon>Bacteria</taxon>
        <taxon>Bacillati</taxon>
        <taxon>Bacillota</taxon>
        <taxon>Clostridia</taxon>
        <taxon>Eubacteriales</taxon>
        <taxon>Oscillospiraceae</taxon>
        <taxon>Pseudobacteroides</taxon>
    </lineage>
</organism>
<dbReference type="EC" id="2.7.13.3" evidence="2"/>
<evidence type="ECO:0000256" key="5">
    <source>
        <dbReference type="ARBA" id="ARBA00023012"/>
    </source>
</evidence>
<dbReference type="InterPro" id="IPR005467">
    <property type="entry name" value="His_kinase_dom"/>
</dbReference>
<feature type="transmembrane region" description="Helical" evidence="6">
    <location>
        <begin position="136"/>
        <end position="156"/>
    </location>
</feature>
<evidence type="ECO:0000256" key="4">
    <source>
        <dbReference type="ARBA" id="ARBA00022777"/>
    </source>
</evidence>
<dbReference type="PANTHER" id="PTHR43711:SF28">
    <property type="entry name" value="SENSOR HISTIDINE KINASE YXDK"/>
    <property type="match status" value="1"/>
</dbReference>
<keyword evidence="6" id="KW-0472">Membrane</keyword>
<dbReference type="STRING" id="398512.Bccel_0637"/>
<evidence type="ECO:0000256" key="2">
    <source>
        <dbReference type="ARBA" id="ARBA00012438"/>
    </source>
</evidence>
<dbReference type="PRINTS" id="PR00344">
    <property type="entry name" value="BCTRLSENSOR"/>
</dbReference>
<evidence type="ECO:0000256" key="1">
    <source>
        <dbReference type="ARBA" id="ARBA00000085"/>
    </source>
</evidence>
<keyword evidence="9" id="KW-1185">Reference proteome</keyword>
<dbReference type="GO" id="GO:0000160">
    <property type="term" value="P:phosphorelay signal transduction system"/>
    <property type="evidence" value="ECO:0007669"/>
    <property type="project" value="UniProtKB-KW"/>
</dbReference>
<dbReference type="PROSITE" id="PS50109">
    <property type="entry name" value="HIS_KIN"/>
    <property type="match status" value="1"/>
</dbReference>
<comment type="caution">
    <text evidence="8">The sequence shown here is derived from an EMBL/GenBank/DDBJ whole genome shotgun (WGS) entry which is preliminary data.</text>
</comment>
<evidence type="ECO:0000313" key="8">
    <source>
        <dbReference type="EMBL" id="KNY25377.1"/>
    </source>
</evidence>